<comment type="caution">
    <text evidence="4">The sequence shown here is derived from an EMBL/GenBank/DDBJ whole genome shotgun (WGS) entry which is preliminary data.</text>
</comment>
<dbReference type="GO" id="GO:0005634">
    <property type="term" value="C:nucleus"/>
    <property type="evidence" value="ECO:0007669"/>
    <property type="project" value="UniProtKB-SubCell"/>
</dbReference>
<reference evidence="4 5" key="1">
    <citation type="journal article" date="2016" name="PLoS Pathog.">
        <title>Biosynthesis of antibiotic leucinostatins in bio-control fungus Purpureocillium lilacinum and their inhibition on phytophthora revealed by genome mining.</title>
        <authorList>
            <person name="Wang G."/>
            <person name="Liu Z."/>
            <person name="Lin R."/>
            <person name="Li E."/>
            <person name="Mao Z."/>
            <person name="Ling J."/>
            <person name="Yang Y."/>
            <person name="Yin W.B."/>
            <person name="Xie B."/>
        </authorList>
    </citation>
    <scope>NUCLEOTIDE SEQUENCE [LARGE SCALE GENOMIC DNA]</scope>
    <source>
        <strain evidence="4">170</strain>
    </source>
</reference>
<name>A0A179FVC5_METCM</name>
<dbReference type="AlphaFoldDB" id="A0A179FVC5"/>
<dbReference type="Pfam" id="PF11951">
    <property type="entry name" value="Fungal_trans_2"/>
    <property type="match status" value="1"/>
</dbReference>
<keyword evidence="5" id="KW-1185">Reference proteome</keyword>
<dbReference type="STRING" id="1380566.A0A179FVC5"/>
<dbReference type="PANTHER" id="PTHR37534:SF46">
    <property type="entry name" value="ZN(II)2CYS6 TRANSCRIPTION FACTOR (EUROFUNG)"/>
    <property type="match status" value="1"/>
</dbReference>
<sequence length="466" mass="51276">MSMFPVKPETVPRKSGQQLRNKSRHNGPVRAAVHASPPTVPASLSPTVTMTKHSKYLLNHYLHRTGKMASAHIGDYAPFTDSLLPIAHASDMLLESILTFSSFHLTATGSQFSPVLTMEHQALALRKLKYGLTRYDCGDKDVGIQLFLSMLMLCCVELANNIQDESSFRHLAALRHLAPGILSRGKTIPEAYKPAMVFGRELYAYFLAVSCICAPEDVRNSTAIQDSATIFSHIAEHGHTGAMLGCSDELFCLVPEVVAILEEARKLTLLGSRISGLDLTAAGLSSDAAMLMPRIGLLLTPVSLWEPCESNDGSFETSGRVLRLAVKILLTEALYWCTAVQAEFDADKECSTESLRFECAPNLELHTTPLVAEAVTLLKKLPARSRIATTMCWSMAVLGSYATVESHRTALRQYLLIMESTFGFRNMTRTRLLLEYIWSRISTFQTARPMDISQAMAAIGGRFLLG</sequence>
<comment type="subcellular location">
    <subcellularLocation>
        <location evidence="1">Nucleus</location>
    </subcellularLocation>
</comment>
<evidence type="ECO:0000313" key="5">
    <source>
        <dbReference type="Proteomes" id="UP000078397"/>
    </source>
</evidence>
<keyword evidence="2" id="KW-0539">Nucleus</keyword>
<feature type="region of interest" description="Disordered" evidence="3">
    <location>
        <begin position="1"/>
        <end position="45"/>
    </location>
</feature>
<dbReference type="OrthoDB" id="187139at2759"/>
<evidence type="ECO:0000256" key="1">
    <source>
        <dbReference type="ARBA" id="ARBA00004123"/>
    </source>
</evidence>
<dbReference type="RefSeq" id="XP_018146038.1">
    <property type="nucleotide sequence ID" value="XM_018291580.1"/>
</dbReference>
<gene>
    <name evidence="4" type="ORF">VFPPC_13808</name>
</gene>
<evidence type="ECO:0000313" key="4">
    <source>
        <dbReference type="EMBL" id="OAQ69188.1"/>
    </source>
</evidence>
<accession>A0A179FVC5</accession>
<dbReference type="EMBL" id="LSBJ02000003">
    <property type="protein sequence ID" value="OAQ69188.1"/>
    <property type="molecule type" value="Genomic_DNA"/>
</dbReference>
<dbReference type="PANTHER" id="PTHR37534">
    <property type="entry name" value="TRANSCRIPTIONAL ACTIVATOR PROTEIN UGA3"/>
    <property type="match status" value="1"/>
</dbReference>
<proteinExistence type="predicted"/>
<dbReference type="GeneID" id="28855574"/>
<protein>
    <submittedName>
        <fullName evidence="4">Fungal specific transcription factor domain-containing protein</fullName>
    </submittedName>
</protein>
<dbReference type="Proteomes" id="UP000078397">
    <property type="component" value="Unassembled WGS sequence"/>
</dbReference>
<evidence type="ECO:0000256" key="3">
    <source>
        <dbReference type="SAM" id="MobiDB-lite"/>
    </source>
</evidence>
<dbReference type="KEGG" id="pchm:VFPPC_13808"/>
<dbReference type="InterPro" id="IPR021858">
    <property type="entry name" value="Fun_TF"/>
</dbReference>
<evidence type="ECO:0000256" key="2">
    <source>
        <dbReference type="ARBA" id="ARBA00023242"/>
    </source>
</evidence>
<organism evidence="4 5">
    <name type="scientific">Pochonia chlamydosporia 170</name>
    <dbReference type="NCBI Taxonomy" id="1380566"/>
    <lineage>
        <taxon>Eukaryota</taxon>
        <taxon>Fungi</taxon>
        <taxon>Dikarya</taxon>
        <taxon>Ascomycota</taxon>
        <taxon>Pezizomycotina</taxon>
        <taxon>Sordariomycetes</taxon>
        <taxon>Hypocreomycetidae</taxon>
        <taxon>Hypocreales</taxon>
        <taxon>Clavicipitaceae</taxon>
        <taxon>Pochonia</taxon>
    </lineage>
</organism>